<evidence type="ECO:0008006" key="3">
    <source>
        <dbReference type="Google" id="ProtNLM"/>
    </source>
</evidence>
<dbReference type="EMBL" id="CP137555">
    <property type="protein sequence ID" value="WOX04857.1"/>
    <property type="molecule type" value="Genomic_DNA"/>
</dbReference>
<dbReference type="AlphaFoldDB" id="A0AAU0MY92"/>
<dbReference type="RefSeq" id="WP_318953333.1">
    <property type="nucleotide sequence ID" value="NZ_CP137555.1"/>
</dbReference>
<evidence type="ECO:0000313" key="1">
    <source>
        <dbReference type="EMBL" id="WOX04857.1"/>
    </source>
</evidence>
<reference evidence="1 2" key="1">
    <citation type="submission" date="2023-10" db="EMBL/GenBank/DDBJ databases">
        <title>Description of Microbulbifer bruguierae sp. nov., isolated from the sediments of mangrove plant Bruguiera sexangula and comparative genomic analyses of the genus Microbulbifer.</title>
        <authorList>
            <person name="Long M."/>
        </authorList>
    </citation>
    <scope>NUCLEOTIDE SEQUENCE [LARGE SCALE GENOMIC DNA]</scope>
    <source>
        <strain evidence="1 2">SPO729</strain>
    </source>
</reference>
<keyword evidence="2" id="KW-1185">Reference proteome</keyword>
<proteinExistence type="predicted"/>
<evidence type="ECO:0000313" key="2">
    <source>
        <dbReference type="Proteomes" id="UP001302477"/>
    </source>
</evidence>
<name>A0AAU0MY92_9GAMM</name>
<protein>
    <recommendedName>
        <fullName evidence="3">Vanillate O-demethylase oxygenase-like C-terminal catalytic domain-containing protein</fullName>
    </recommendedName>
</protein>
<dbReference type="Proteomes" id="UP001302477">
    <property type="component" value="Chromosome"/>
</dbReference>
<gene>
    <name evidence="1" type="ORF">R5R33_14065</name>
</gene>
<sequence length="292" mass="33203">MLGFFKYSRFKLRDHRGFCVPKGPDFPSSRKYTYKLQGSSLSFRAPTQIHIGRPGSEQLTSKWKVDDLKDLSPHDTETYNHTWYGRAIFQRKYALYGPWFTGEMAEAGCNLAAVAPKKLNTDINFLHPRAFESALSGYLTADFGYQQDDAGVADYCGPLQWQPIKRLPVPAVRFMVKSEDWSHRAILYCFPISKNRILIFNFYFDQRISGNFAEMDAAISPKPAMELIDNIINSVEFVPSPELEKNLAELRTSCPNLAVSDTFPPLKWPATVDKTGLNIVELRSKQRKALAS</sequence>
<accession>A0AAU0MY92</accession>
<organism evidence="1 2">
    <name type="scientific">Microbulbifer pacificus</name>
    <dbReference type="NCBI Taxonomy" id="407164"/>
    <lineage>
        <taxon>Bacteria</taxon>
        <taxon>Pseudomonadati</taxon>
        <taxon>Pseudomonadota</taxon>
        <taxon>Gammaproteobacteria</taxon>
        <taxon>Cellvibrionales</taxon>
        <taxon>Microbulbiferaceae</taxon>
        <taxon>Microbulbifer</taxon>
    </lineage>
</organism>
<dbReference type="KEGG" id="mpaf:R5R33_14065"/>